<evidence type="ECO:0000313" key="3">
    <source>
        <dbReference type="Proteomes" id="UP001597369"/>
    </source>
</evidence>
<reference evidence="3" key="1">
    <citation type="journal article" date="2019" name="Int. J. Syst. Evol. Microbiol.">
        <title>The Global Catalogue of Microorganisms (GCM) 10K type strain sequencing project: providing services to taxonomists for standard genome sequencing and annotation.</title>
        <authorList>
            <consortium name="The Broad Institute Genomics Platform"/>
            <consortium name="The Broad Institute Genome Sequencing Center for Infectious Disease"/>
            <person name="Wu L."/>
            <person name="Ma J."/>
        </authorList>
    </citation>
    <scope>NUCLEOTIDE SEQUENCE [LARGE SCALE GENOMIC DNA]</scope>
    <source>
        <strain evidence="3">JCM 16545</strain>
    </source>
</reference>
<organism evidence="2 3">
    <name type="scientific">Pontibacter silvestris</name>
    <dbReference type="NCBI Taxonomy" id="2305183"/>
    <lineage>
        <taxon>Bacteria</taxon>
        <taxon>Pseudomonadati</taxon>
        <taxon>Bacteroidota</taxon>
        <taxon>Cytophagia</taxon>
        <taxon>Cytophagales</taxon>
        <taxon>Hymenobacteraceae</taxon>
        <taxon>Pontibacter</taxon>
    </lineage>
</organism>
<keyword evidence="3" id="KW-1185">Reference proteome</keyword>
<name>A0ABW4X3J6_9BACT</name>
<sequence length="209" mass="23463">MKASINILFASLLLTFSCSPKNEEVQDEQVEVGPPAQALDSIVDTRKDGVRTDENDTSPTLPLPQPVLQLLSEEYPNYREPTLTKEVKQHADNHEQGPTLVRGDFNSDNNQDYALQLQQDNNMVVAAAVSDSDSSWTLHELKRDILFNERGTLKTLYYIYLVDEGTQLQSEETSGEIESPRDAVAIGIENNTTTYLYENGQFATYNVED</sequence>
<dbReference type="EMBL" id="JBHUHV010000058">
    <property type="protein sequence ID" value="MFD2069088.1"/>
    <property type="molecule type" value="Genomic_DNA"/>
</dbReference>
<proteinExistence type="predicted"/>
<gene>
    <name evidence="2" type="ORF">ACFSKU_19535</name>
</gene>
<protein>
    <recommendedName>
        <fullName evidence="4">Lipoprotein</fullName>
    </recommendedName>
</protein>
<dbReference type="PROSITE" id="PS51257">
    <property type="entry name" value="PROKAR_LIPOPROTEIN"/>
    <property type="match status" value="1"/>
</dbReference>
<accession>A0ABW4X3J6</accession>
<evidence type="ECO:0008006" key="4">
    <source>
        <dbReference type="Google" id="ProtNLM"/>
    </source>
</evidence>
<dbReference type="Proteomes" id="UP001597369">
    <property type="component" value="Unassembled WGS sequence"/>
</dbReference>
<evidence type="ECO:0000313" key="2">
    <source>
        <dbReference type="EMBL" id="MFD2069088.1"/>
    </source>
</evidence>
<feature type="region of interest" description="Disordered" evidence="1">
    <location>
        <begin position="25"/>
        <end position="44"/>
    </location>
</feature>
<evidence type="ECO:0000256" key="1">
    <source>
        <dbReference type="SAM" id="MobiDB-lite"/>
    </source>
</evidence>
<dbReference type="RefSeq" id="WP_229957392.1">
    <property type="nucleotide sequence ID" value="NZ_JAJJWI010000001.1"/>
</dbReference>
<comment type="caution">
    <text evidence="2">The sequence shown here is derived from an EMBL/GenBank/DDBJ whole genome shotgun (WGS) entry which is preliminary data.</text>
</comment>